<sequence length="187" mass="21044">MDCEGTVIASCGTLTPEDIICKILGVESPPESVASSCAIKGYPWSFKNKYYSSKINLYALEEKAELDSAFCDSIKAVIFYFDSQKQSSFDDVLSWLLFLKDIDAEVQLLLCNNCLEENSNPALGRKNILKWCVENQFELVELNPIPDSEEEEDEEPFKGAKGYGRVVEALQSYAWANLVMEGKYITF</sequence>
<dbReference type="InterPro" id="IPR019341">
    <property type="entry name" value="Alpha/Gamma-adaptin-bd_p34"/>
</dbReference>
<keyword evidence="2" id="KW-1185">Reference proteome</keyword>
<gene>
    <name evidence="1" type="primary">Aagab</name>
    <name evidence="1" type="ORF">AVEN_59676_1</name>
</gene>
<dbReference type="PANTHER" id="PTHR14659:SF1">
    <property type="entry name" value="ALPHA- AND GAMMA-ADAPTIN-BINDING PROTEIN P34"/>
    <property type="match status" value="1"/>
</dbReference>
<dbReference type="EMBL" id="BGPR01000094">
    <property type="protein sequence ID" value="GBL93475.1"/>
    <property type="molecule type" value="Genomic_DNA"/>
</dbReference>
<dbReference type="OrthoDB" id="1741717at2759"/>
<name>A0A4Y2BPW8_ARAVE</name>
<dbReference type="PANTHER" id="PTHR14659">
    <property type="entry name" value="ALPHA- AND GAMMA-ADAPTIN-BINDING PROTEIN P34"/>
    <property type="match status" value="1"/>
</dbReference>
<organism evidence="1 2">
    <name type="scientific">Araneus ventricosus</name>
    <name type="common">Orbweaver spider</name>
    <name type="synonym">Epeira ventricosa</name>
    <dbReference type="NCBI Taxonomy" id="182803"/>
    <lineage>
        <taxon>Eukaryota</taxon>
        <taxon>Metazoa</taxon>
        <taxon>Ecdysozoa</taxon>
        <taxon>Arthropoda</taxon>
        <taxon>Chelicerata</taxon>
        <taxon>Arachnida</taxon>
        <taxon>Araneae</taxon>
        <taxon>Araneomorphae</taxon>
        <taxon>Entelegynae</taxon>
        <taxon>Araneoidea</taxon>
        <taxon>Araneidae</taxon>
        <taxon>Araneus</taxon>
    </lineage>
</organism>
<proteinExistence type="predicted"/>
<accession>A0A4Y2BPW8</accession>
<reference evidence="1 2" key="1">
    <citation type="journal article" date="2019" name="Sci. Rep.">
        <title>Orb-weaving spider Araneus ventricosus genome elucidates the spidroin gene catalogue.</title>
        <authorList>
            <person name="Kono N."/>
            <person name="Nakamura H."/>
            <person name="Ohtoshi R."/>
            <person name="Moran D.A.P."/>
            <person name="Shinohara A."/>
            <person name="Yoshida Y."/>
            <person name="Fujiwara M."/>
            <person name="Mori M."/>
            <person name="Tomita M."/>
            <person name="Arakawa K."/>
        </authorList>
    </citation>
    <scope>NUCLEOTIDE SEQUENCE [LARGE SCALE GENOMIC DNA]</scope>
</reference>
<protein>
    <submittedName>
        <fullName evidence="1">Alpha-and gamma-adaptin-binding protein p34</fullName>
    </submittedName>
</protein>
<dbReference type="Proteomes" id="UP000499080">
    <property type="component" value="Unassembled WGS sequence"/>
</dbReference>
<dbReference type="Gene3D" id="3.40.50.11960">
    <property type="match status" value="1"/>
</dbReference>
<evidence type="ECO:0000313" key="1">
    <source>
        <dbReference type="EMBL" id="GBL93475.1"/>
    </source>
</evidence>
<evidence type="ECO:0000313" key="2">
    <source>
        <dbReference type="Proteomes" id="UP000499080"/>
    </source>
</evidence>
<comment type="caution">
    <text evidence="1">The sequence shown here is derived from an EMBL/GenBank/DDBJ whole genome shotgun (WGS) entry which is preliminary data.</text>
</comment>
<dbReference type="AlphaFoldDB" id="A0A4Y2BPW8"/>